<keyword evidence="2" id="KW-1185">Reference proteome</keyword>
<dbReference type="GeneID" id="7845157"/>
<dbReference type="SUPFAM" id="SSF57184">
    <property type="entry name" value="Growth factor receptor domain"/>
    <property type="match status" value="1"/>
</dbReference>
<gene>
    <name evidence="1" type="ORF">TTHERM_00371240</name>
</gene>
<dbReference type="RefSeq" id="XP_001009554.2">
    <property type="nucleotide sequence ID" value="XM_001009554.2"/>
</dbReference>
<dbReference type="KEGG" id="tet:TTHERM_00371240"/>
<name>I7M737_TETTS</name>
<proteinExistence type="predicted"/>
<accession>I7M737</accession>
<reference evidence="2" key="1">
    <citation type="journal article" date="2006" name="PLoS Biol.">
        <title>Macronuclear genome sequence of the ciliate Tetrahymena thermophila, a model eukaryote.</title>
        <authorList>
            <person name="Eisen J.A."/>
            <person name="Coyne R.S."/>
            <person name="Wu M."/>
            <person name="Wu D."/>
            <person name="Thiagarajan M."/>
            <person name="Wortman J.R."/>
            <person name="Badger J.H."/>
            <person name="Ren Q."/>
            <person name="Amedeo P."/>
            <person name="Jones K.M."/>
            <person name="Tallon L.J."/>
            <person name="Delcher A.L."/>
            <person name="Salzberg S.L."/>
            <person name="Silva J.C."/>
            <person name="Haas B.J."/>
            <person name="Majoros W.H."/>
            <person name="Farzad M."/>
            <person name="Carlton J.M."/>
            <person name="Smith R.K. Jr."/>
            <person name="Garg J."/>
            <person name="Pearlman R.E."/>
            <person name="Karrer K.M."/>
            <person name="Sun L."/>
            <person name="Manning G."/>
            <person name="Elde N.C."/>
            <person name="Turkewitz A.P."/>
            <person name="Asai D.J."/>
            <person name="Wilkes D.E."/>
            <person name="Wang Y."/>
            <person name="Cai H."/>
            <person name="Collins K."/>
            <person name="Stewart B.A."/>
            <person name="Lee S.R."/>
            <person name="Wilamowska K."/>
            <person name="Weinberg Z."/>
            <person name="Ruzzo W.L."/>
            <person name="Wloga D."/>
            <person name="Gaertig J."/>
            <person name="Frankel J."/>
            <person name="Tsao C.-C."/>
            <person name="Gorovsky M.A."/>
            <person name="Keeling P.J."/>
            <person name="Waller R.F."/>
            <person name="Patron N.J."/>
            <person name="Cherry J.M."/>
            <person name="Stover N.A."/>
            <person name="Krieger C.J."/>
            <person name="del Toro C."/>
            <person name="Ryder H.F."/>
            <person name="Williamson S.C."/>
            <person name="Barbeau R.A."/>
            <person name="Hamilton E.P."/>
            <person name="Orias E."/>
        </authorList>
    </citation>
    <scope>NUCLEOTIDE SEQUENCE [LARGE SCALE GENOMIC DNA]</scope>
    <source>
        <strain evidence="2">SB210</strain>
    </source>
</reference>
<dbReference type="InterPro" id="IPR009030">
    <property type="entry name" value="Growth_fac_rcpt_cys_sf"/>
</dbReference>
<dbReference type="EMBL" id="GG662821">
    <property type="protein sequence ID" value="EAR89309.2"/>
    <property type="molecule type" value="Genomic_DNA"/>
</dbReference>
<dbReference type="AlphaFoldDB" id="I7M737"/>
<evidence type="ECO:0000313" key="1">
    <source>
        <dbReference type="EMBL" id="EAR89309.2"/>
    </source>
</evidence>
<sequence>MAVVYDQLLIQPCNVLPDNKAQIFLFSKLFSDMPSLSKFTVSGWFLFQGQYNQEYSLFSVHRNGNLIVSLSYDNSNIIYLNVQGLKSFKNNPLVSHNTWINIVLDFDTSNLICTVMVATPSGRFSFNQSISYVQLPILLNELTFNGGNPPKILTLNPSCSQTKKLYLYINSQLNISSLSRIEDYIYHTKSSLFQHYDYYYTLKNDKFLVGDYNKLQQKIFLNINNNQEYNVLQSGQSFYTANIILQGQNEYIVSFYVKISSLQTIPQSMLQIYNYGSIKYVSFKDNSFMLDSDFLPVSSVTQWNQIVIIFNQYGKAQISLIVQGSGAYLTQSSITIPCYFMLQFLSLNVSFQLSHIRIFLGSALYSTLDCFLQTFDGICIICQQGYLLDFQNKMKCVQKQSPYTDYDIIGVKDSPQRIQCPQDMVNDINSSNNCVCLRGFYFDGNQCQKCPSYCLYCNSLSDCSSDRDQNRKCINSNYFDDGKNCIQPLLIIPSTNNLRYTISKPNIGQGCGASGVETDPNKFIFTQFQLNMNPSDKSIFFSFGISILAYNSGFNQIQIARVFKNNKDILNIFLKTDTNPANGDVFFSILFTLDNSIQKQFQFFPFDTVWLAYWSDNINHIFMVNSNRVNEYEEYRNYQVSYDNQIQICIGRCDVQLDTTLNCFSLYQFPFTFIKNINYPTTEGIDYLFRFMAKDVQLLAKYAFDSNQSNFQNEIKNNDGILSSTDLIFVSPLQFYNVVQGFGLSQTTYGNVNFLAGNTFQILTTSFNIEFQGQIQEQLILFYQMIYFSNISIVFYFEFYLALNIFRIIVCLIEGCKSTQNAVLYLNQSNFVLIHPQNYRTMQDIKFLEYFQVDIVCNQVKESLFFQGLLQTEGLQNIQISIPGQYTLLYIDNFSIYDAYGFIYYDYTQLNPCYIYINVQNMKCIRLKNGYLYYKNAIITQKQCLQLSVNTNQIFVINLKNQTCDQVIVSSQDNILCAVGEYVNGIFICKICKDQNADPTKNCLKCLSSYFLNQSLKKCQKCSAICKECIDDMNNCTDCYFPDQGPPSLFNMLITKQGTAFM</sequence>
<evidence type="ECO:0000313" key="2">
    <source>
        <dbReference type="Proteomes" id="UP000009168"/>
    </source>
</evidence>
<dbReference type="Proteomes" id="UP000009168">
    <property type="component" value="Unassembled WGS sequence"/>
</dbReference>
<dbReference type="InParanoid" id="I7M737"/>
<protein>
    <submittedName>
        <fullName evidence="1">Bowman-birk serine protease inhibitor family protein, putative</fullName>
    </submittedName>
</protein>
<organism evidence="1 2">
    <name type="scientific">Tetrahymena thermophila (strain SB210)</name>
    <dbReference type="NCBI Taxonomy" id="312017"/>
    <lineage>
        <taxon>Eukaryota</taxon>
        <taxon>Sar</taxon>
        <taxon>Alveolata</taxon>
        <taxon>Ciliophora</taxon>
        <taxon>Intramacronucleata</taxon>
        <taxon>Oligohymenophorea</taxon>
        <taxon>Hymenostomatida</taxon>
        <taxon>Tetrahymenina</taxon>
        <taxon>Tetrahymenidae</taxon>
        <taxon>Tetrahymena</taxon>
    </lineage>
</organism>